<evidence type="ECO:0000256" key="8">
    <source>
        <dbReference type="ARBA" id="ARBA00022967"/>
    </source>
</evidence>
<reference evidence="19 20" key="1">
    <citation type="journal article" date="2018" name="Plant J.">
        <title>Genome sequences of Chlorella sorokiniana UTEX 1602 and Micractinium conductrix SAG 241.80: implications to maltose excretion by a green alga.</title>
        <authorList>
            <person name="Arriola M.B."/>
            <person name="Velmurugan N."/>
            <person name="Zhang Y."/>
            <person name="Plunkett M.H."/>
            <person name="Hondzo H."/>
            <person name="Barney B.M."/>
        </authorList>
    </citation>
    <scope>NUCLEOTIDE SEQUENCE [LARGE SCALE GENOMIC DNA]</scope>
    <source>
        <strain evidence="19 20">SAG 241.80</strain>
    </source>
</reference>
<dbReference type="EMBL" id="LHPF02000045">
    <property type="protein sequence ID" value="PSC67891.1"/>
    <property type="molecule type" value="Genomic_DNA"/>
</dbReference>
<keyword evidence="6" id="KW-0001">2Fe-2S</keyword>
<keyword evidence="20" id="KW-1185">Reference proteome</keyword>
<dbReference type="OrthoDB" id="1637982at2759"/>
<proteinExistence type="inferred from homology"/>
<dbReference type="PRINTS" id="PR00162">
    <property type="entry name" value="RIESKE"/>
</dbReference>
<organism evidence="19 20">
    <name type="scientific">Micractinium conductrix</name>
    <dbReference type="NCBI Taxonomy" id="554055"/>
    <lineage>
        <taxon>Eukaryota</taxon>
        <taxon>Viridiplantae</taxon>
        <taxon>Chlorophyta</taxon>
        <taxon>core chlorophytes</taxon>
        <taxon>Trebouxiophyceae</taxon>
        <taxon>Chlorellales</taxon>
        <taxon>Chlorellaceae</taxon>
        <taxon>Chlorella clade</taxon>
        <taxon>Micractinium</taxon>
    </lineage>
</organism>
<evidence type="ECO:0000256" key="7">
    <source>
        <dbReference type="ARBA" id="ARBA00022723"/>
    </source>
</evidence>
<dbReference type="InterPro" id="IPR014349">
    <property type="entry name" value="Rieske_Fe-S_prot"/>
</dbReference>
<evidence type="ECO:0000256" key="5">
    <source>
        <dbReference type="ARBA" id="ARBA00022692"/>
    </source>
</evidence>
<dbReference type="SUPFAM" id="SSF50022">
    <property type="entry name" value="ISP domain"/>
    <property type="match status" value="1"/>
</dbReference>
<dbReference type="GO" id="GO:0046872">
    <property type="term" value="F:metal ion binding"/>
    <property type="evidence" value="ECO:0007669"/>
    <property type="project" value="UniProtKB-KW"/>
</dbReference>
<feature type="domain" description="Rieske" evidence="18">
    <location>
        <begin position="48"/>
        <end position="143"/>
    </location>
</feature>
<dbReference type="GO" id="GO:0009496">
    <property type="term" value="F:plastoquinol--plastocyanin reductase activity"/>
    <property type="evidence" value="ECO:0007669"/>
    <property type="project" value="UniProtKB-EC"/>
</dbReference>
<evidence type="ECO:0000256" key="14">
    <source>
        <dbReference type="ARBA" id="ARBA00023157"/>
    </source>
</evidence>
<dbReference type="EC" id="7.1.1.6" evidence="3"/>
<gene>
    <name evidence="19" type="ORF">C2E20_8434</name>
</gene>
<comment type="cofactor">
    <cofactor evidence="15">
        <name>[2Fe-2S] cluster</name>
        <dbReference type="ChEBI" id="CHEBI:190135"/>
    </cofactor>
</comment>
<dbReference type="Pfam" id="PF25471">
    <property type="entry name" value="TM_PetC"/>
    <property type="match status" value="1"/>
</dbReference>
<evidence type="ECO:0000256" key="3">
    <source>
        <dbReference type="ARBA" id="ARBA00012952"/>
    </source>
</evidence>
<dbReference type="CDD" id="cd03471">
    <property type="entry name" value="Rieske_cytochrome_b6f"/>
    <property type="match status" value="1"/>
</dbReference>
<keyword evidence="12" id="KW-0411">Iron-sulfur</keyword>
<dbReference type="InterPro" id="IPR005805">
    <property type="entry name" value="Rieske_Fe-S_prot_C"/>
</dbReference>
<keyword evidence="7" id="KW-0479">Metal-binding</keyword>
<name>A0A2P6V1C3_9CHLO</name>
<evidence type="ECO:0000256" key="6">
    <source>
        <dbReference type="ARBA" id="ARBA00022714"/>
    </source>
</evidence>
<feature type="signal peptide" evidence="17">
    <location>
        <begin position="1"/>
        <end position="15"/>
    </location>
</feature>
<evidence type="ECO:0000313" key="19">
    <source>
        <dbReference type="EMBL" id="PSC67891.1"/>
    </source>
</evidence>
<dbReference type="GO" id="GO:0051537">
    <property type="term" value="F:2 iron, 2 sulfur cluster binding"/>
    <property type="evidence" value="ECO:0007669"/>
    <property type="project" value="UniProtKB-KW"/>
</dbReference>
<keyword evidence="10" id="KW-1133">Transmembrane helix</keyword>
<evidence type="ECO:0000256" key="9">
    <source>
        <dbReference type="ARBA" id="ARBA00022982"/>
    </source>
</evidence>
<evidence type="ECO:0000256" key="1">
    <source>
        <dbReference type="ARBA" id="ARBA00004581"/>
    </source>
</evidence>
<dbReference type="Pfam" id="PF00355">
    <property type="entry name" value="Rieske"/>
    <property type="match status" value="1"/>
</dbReference>
<feature type="chain" id="PRO_5015192445" description="plastoquinol--plastocyanin reductase" evidence="17">
    <location>
        <begin position="16"/>
        <end position="161"/>
    </location>
</feature>
<keyword evidence="17" id="KW-0732">Signal</keyword>
<keyword evidence="14" id="KW-1015">Disulfide bond</keyword>
<keyword evidence="5" id="KW-0812">Transmembrane</keyword>
<sequence length="161" mass="16791">MNALLLGAVALPAAGMLGPFAASFVPRSSSGFGGPQPALDAQGTPVTASAWLADHKPGDRSLVQGLKGDPTYLVVGEMGLESYGVNSVCTHLGCVVPWNAAENKFMCPCHGSQYDAQGKKTRGPAPLSLALVHVGTDEDGGVALSPWRETDFRDGQEPWWA</sequence>
<keyword evidence="11" id="KW-0408">Iron</keyword>
<dbReference type="InterPro" id="IPR017941">
    <property type="entry name" value="Rieske_2Fe-2S"/>
</dbReference>
<evidence type="ECO:0000259" key="18">
    <source>
        <dbReference type="PROSITE" id="PS51296"/>
    </source>
</evidence>
<protein>
    <recommendedName>
        <fullName evidence="3">plastoquinol--plastocyanin reductase</fullName>
        <ecNumber evidence="3">7.1.1.6</ecNumber>
    </recommendedName>
</protein>
<dbReference type="NCBIfam" id="NF010001">
    <property type="entry name" value="PRK13474.1"/>
    <property type="match status" value="1"/>
</dbReference>
<evidence type="ECO:0000256" key="11">
    <source>
        <dbReference type="ARBA" id="ARBA00023004"/>
    </source>
</evidence>
<evidence type="ECO:0000256" key="2">
    <source>
        <dbReference type="ARBA" id="ARBA00010651"/>
    </source>
</evidence>
<comment type="caution">
    <text evidence="19">The sequence shown here is derived from an EMBL/GenBank/DDBJ whole genome shotgun (WGS) entry which is preliminary data.</text>
</comment>
<dbReference type="FunFam" id="2.102.10.10:FF:000007">
    <property type="entry name" value="Cytochrome b6-f complex iron-sulfur subunit"/>
    <property type="match status" value="1"/>
</dbReference>
<keyword evidence="13" id="KW-0472">Membrane</keyword>
<evidence type="ECO:0000256" key="10">
    <source>
        <dbReference type="ARBA" id="ARBA00022989"/>
    </source>
</evidence>
<dbReference type="Gene3D" id="2.102.10.10">
    <property type="entry name" value="Rieske [2Fe-2S] iron-sulphur domain"/>
    <property type="match status" value="1"/>
</dbReference>
<dbReference type="Gene3D" id="1.20.5.700">
    <property type="entry name" value="Single helix bin"/>
    <property type="match status" value="1"/>
</dbReference>
<evidence type="ECO:0000256" key="12">
    <source>
        <dbReference type="ARBA" id="ARBA00023014"/>
    </source>
</evidence>
<dbReference type="InterPro" id="IPR057415">
    <property type="entry name" value="TM_PetC"/>
</dbReference>
<keyword evidence="8" id="KW-1278">Translocase</keyword>
<evidence type="ECO:0000256" key="13">
    <source>
        <dbReference type="ARBA" id="ARBA00023136"/>
    </source>
</evidence>
<accession>A0A2P6V1C3</accession>
<dbReference type="Proteomes" id="UP000239649">
    <property type="component" value="Unassembled WGS sequence"/>
</dbReference>
<dbReference type="PANTHER" id="PTHR10134">
    <property type="entry name" value="CYTOCHROME B-C1 COMPLEX SUBUNIT RIESKE, MITOCHONDRIAL"/>
    <property type="match status" value="1"/>
</dbReference>
<dbReference type="InterPro" id="IPR036922">
    <property type="entry name" value="Rieske_2Fe-2S_sf"/>
</dbReference>
<evidence type="ECO:0000256" key="15">
    <source>
        <dbReference type="ARBA" id="ARBA00034078"/>
    </source>
</evidence>
<evidence type="ECO:0000256" key="4">
    <source>
        <dbReference type="ARBA" id="ARBA00022448"/>
    </source>
</evidence>
<keyword evidence="4" id="KW-0813">Transport</keyword>
<evidence type="ECO:0000256" key="17">
    <source>
        <dbReference type="SAM" id="SignalP"/>
    </source>
</evidence>
<keyword evidence="9" id="KW-0249">Electron transport</keyword>
<comment type="subcellular location">
    <subcellularLocation>
        <location evidence="1">Plastid</location>
        <location evidence="1">Chloroplast thylakoid membrane</location>
        <topology evidence="1">Single-pass membrane protein</topology>
    </subcellularLocation>
</comment>
<dbReference type="PROSITE" id="PS51296">
    <property type="entry name" value="RIESKE"/>
    <property type="match status" value="1"/>
</dbReference>
<evidence type="ECO:0000256" key="16">
    <source>
        <dbReference type="ARBA" id="ARBA00047828"/>
    </source>
</evidence>
<comment type="catalytic activity">
    <reaction evidence="16">
        <text>2 oxidized [plastocyanin] + a plastoquinol + 2 H(+)(in) = 2 reduced [plastocyanin] + a plastoquinone + 4 H(+)(out)</text>
        <dbReference type="Rhea" id="RHEA:22148"/>
        <dbReference type="Rhea" id="RHEA-COMP:9561"/>
        <dbReference type="Rhea" id="RHEA-COMP:9562"/>
        <dbReference type="Rhea" id="RHEA-COMP:10039"/>
        <dbReference type="Rhea" id="RHEA-COMP:10040"/>
        <dbReference type="ChEBI" id="CHEBI:15378"/>
        <dbReference type="ChEBI" id="CHEBI:17757"/>
        <dbReference type="ChEBI" id="CHEBI:29036"/>
        <dbReference type="ChEBI" id="CHEBI:49552"/>
        <dbReference type="ChEBI" id="CHEBI:62192"/>
        <dbReference type="EC" id="7.1.1.6"/>
    </reaction>
</comment>
<comment type="similarity">
    <text evidence="2">Belongs to the Rieske iron-sulfur protein family.</text>
</comment>
<dbReference type="AlphaFoldDB" id="A0A2P6V1C3"/>
<dbReference type="STRING" id="554055.A0A2P6V1C3"/>
<dbReference type="GO" id="GO:0009535">
    <property type="term" value="C:chloroplast thylakoid membrane"/>
    <property type="evidence" value="ECO:0007669"/>
    <property type="project" value="UniProtKB-SubCell"/>
</dbReference>
<evidence type="ECO:0000313" key="20">
    <source>
        <dbReference type="Proteomes" id="UP000239649"/>
    </source>
</evidence>